<dbReference type="SUPFAM" id="SSF54695">
    <property type="entry name" value="POZ domain"/>
    <property type="match status" value="2"/>
</dbReference>
<dbReference type="PROSITE" id="PS51419">
    <property type="entry name" value="RAB"/>
    <property type="match status" value="1"/>
</dbReference>
<dbReference type="Gene3D" id="3.40.50.300">
    <property type="entry name" value="P-loop containing nucleotide triphosphate hydrolases"/>
    <property type="match status" value="1"/>
</dbReference>
<dbReference type="InterPro" id="IPR001806">
    <property type="entry name" value="Small_GTPase"/>
</dbReference>
<dbReference type="PROSITE" id="PS51420">
    <property type="entry name" value="RHO"/>
    <property type="match status" value="1"/>
</dbReference>
<proteinExistence type="predicted"/>
<dbReference type="NCBIfam" id="TIGR00231">
    <property type="entry name" value="small_GTP"/>
    <property type="match status" value="1"/>
</dbReference>
<dbReference type="AlphaFoldDB" id="A0A443SER2"/>
<dbReference type="EMBL" id="NCKV01003156">
    <property type="protein sequence ID" value="RWS26006.1"/>
    <property type="molecule type" value="Genomic_DNA"/>
</dbReference>
<dbReference type="InterPro" id="IPR003578">
    <property type="entry name" value="Small_GTPase_Rho"/>
</dbReference>
<dbReference type="PRINTS" id="PR00449">
    <property type="entry name" value="RASTRNSFRMNG"/>
</dbReference>
<keyword evidence="2" id="KW-0342">GTP-binding</keyword>
<gene>
    <name evidence="4" type="ORF">B4U80_11193</name>
</gene>
<dbReference type="InterPro" id="IPR000210">
    <property type="entry name" value="BTB/POZ_dom"/>
</dbReference>
<dbReference type="SUPFAM" id="SSF52540">
    <property type="entry name" value="P-loop containing nucleoside triphosphate hydrolases"/>
    <property type="match status" value="1"/>
</dbReference>
<comment type="caution">
    <text evidence="4">The sequence shown here is derived from an EMBL/GenBank/DDBJ whole genome shotgun (WGS) entry which is preliminary data.</text>
</comment>
<evidence type="ECO:0000256" key="1">
    <source>
        <dbReference type="ARBA" id="ARBA00022741"/>
    </source>
</evidence>
<feature type="domain" description="BTB" evidence="3">
    <location>
        <begin position="548"/>
        <end position="615"/>
    </location>
</feature>
<keyword evidence="1" id="KW-0547">Nucleotide-binding</keyword>
<dbReference type="STRING" id="299467.A0A443SER2"/>
<dbReference type="GO" id="GO:0001667">
    <property type="term" value="P:ameboidal-type cell migration"/>
    <property type="evidence" value="ECO:0007669"/>
    <property type="project" value="UniProtKB-ARBA"/>
</dbReference>
<dbReference type="PROSITE" id="PS50097">
    <property type="entry name" value="BTB"/>
    <property type="match status" value="2"/>
</dbReference>
<dbReference type="FunFam" id="3.40.50.300:FF:000177">
    <property type="entry name" value="Rho-related BTB domain-containing protein 2"/>
    <property type="match status" value="1"/>
</dbReference>
<dbReference type="InterPro" id="IPR011333">
    <property type="entry name" value="SKP1/BTB/POZ_sf"/>
</dbReference>
<protein>
    <submittedName>
        <fullName evidence="4">Rho-related BTB domain-containing protein 1-like protein</fullName>
    </submittedName>
</protein>
<dbReference type="GO" id="GO:0035006">
    <property type="term" value="P:melanization defense response"/>
    <property type="evidence" value="ECO:0007669"/>
    <property type="project" value="UniProtKB-ARBA"/>
</dbReference>
<dbReference type="GO" id="GO:0003006">
    <property type="term" value="P:developmental process involved in reproduction"/>
    <property type="evidence" value="ECO:0007669"/>
    <property type="project" value="UniProtKB-ARBA"/>
</dbReference>
<dbReference type="PANTHER" id="PTHR24072">
    <property type="entry name" value="RHO FAMILY GTPASE"/>
    <property type="match status" value="1"/>
</dbReference>
<dbReference type="GO" id="GO:0007264">
    <property type="term" value="P:small GTPase-mediated signal transduction"/>
    <property type="evidence" value="ECO:0007669"/>
    <property type="project" value="InterPro"/>
</dbReference>
<dbReference type="CDD" id="cd01873">
    <property type="entry name" value="RhoBTB"/>
    <property type="match status" value="1"/>
</dbReference>
<evidence type="ECO:0000259" key="3">
    <source>
        <dbReference type="PROSITE" id="PS50097"/>
    </source>
</evidence>
<dbReference type="VEuPathDB" id="VectorBase:LDEU006033"/>
<feature type="domain" description="BTB" evidence="3">
    <location>
        <begin position="277"/>
        <end position="309"/>
    </location>
</feature>
<dbReference type="SMART" id="SM00225">
    <property type="entry name" value="BTB"/>
    <property type="match status" value="2"/>
</dbReference>
<accession>A0A443SER2</accession>
<dbReference type="InterPro" id="IPR005225">
    <property type="entry name" value="Small_GTP-bd"/>
</dbReference>
<keyword evidence="5" id="KW-1185">Reference proteome</keyword>
<dbReference type="GO" id="GO:0005525">
    <property type="term" value="F:GTP binding"/>
    <property type="evidence" value="ECO:0007669"/>
    <property type="project" value="UniProtKB-KW"/>
</dbReference>
<dbReference type="OrthoDB" id="6020506at2759"/>
<dbReference type="Pfam" id="PF00071">
    <property type="entry name" value="Ras"/>
    <property type="match status" value="1"/>
</dbReference>
<feature type="non-terminal residue" evidence="4">
    <location>
        <position position="669"/>
    </location>
</feature>
<name>A0A443SER2_9ACAR</name>
<dbReference type="GO" id="GO:0035099">
    <property type="term" value="P:hemocyte migration"/>
    <property type="evidence" value="ECO:0007669"/>
    <property type="project" value="UniProtKB-ARBA"/>
</dbReference>
<organism evidence="4 5">
    <name type="scientific">Leptotrombidium deliense</name>
    <dbReference type="NCBI Taxonomy" id="299467"/>
    <lineage>
        <taxon>Eukaryota</taxon>
        <taxon>Metazoa</taxon>
        <taxon>Ecdysozoa</taxon>
        <taxon>Arthropoda</taxon>
        <taxon>Chelicerata</taxon>
        <taxon>Arachnida</taxon>
        <taxon>Acari</taxon>
        <taxon>Acariformes</taxon>
        <taxon>Trombidiformes</taxon>
        <taxon>Prostigmata</taxon>
        <taxon>Anystina</taxon>
        <taxon>Parasitengona</taxon>
        <taxon>Trombiculoidea</taxon>
        <taxon>Trombiculidae</taxon>
        <taxon>Leptotrombidium</taxon>
    </lineage>
</organism>
<dbReference type="InterPro" id="IPR027417">
    <property type="entry name" value="P-loop_NTPase"/>
</dbReference>
<dbReference type="SMART" id="SM00175">
    <property type="entry name" value="RAB"/>
    <property type="match status" value="1"/>
</dbReference>
<dbReference type="GO" id="GO:0003924">
    <property type="term" value="F:GTPase activity"/>
    <property type="evidence" value="ECO:0007669"/>
    <property type="project" value="InterPro"/>
</dbReference>
<evidence type="ECO:0000256" key="2">
    <source>
        <dbReference type="ARBA" id="ARBA00023134"/>
    </source>
</evidence>
<evidence type="ECO:0000313" key="5">
    <source>
        <dbReference type="Proteomes" id="UP000288716"/>
    </source>
</evidence>
<evidence type="ECO:0000313" key="4">
    <source>
        <dbReference type="EMBL" id="RWS26006.1"/>
    </source>
</evidence>
<dbReference type="CDD" id="cd18186">
    <property type="entry name" value="BTB_POZ_ZBTB_KLHL-like"/>
    <property type="match status" value="1"/>
</dbReference>
<sequence length="669" mass="75967">MDNEQPHQELVKCVVVGDTAVGKTRLICARACNSKLDINQFLTTHIPTVWAIDQYRMRKDVLERSCEVVDKVSVSLRLWDTFGDHEKDRRFAYGRSDVVLLCFSIANPVSLRNCKAVWYPEIRKFCPNTPIVLVACKNDLRHMYRDEKFLKLWRERSPFFRANHTCSRFPELSRPLRESDILTPEQGRTVAAEISAPYYESSAFTHYGVNEVFENVIRIALIARRQQRFWMTNLKPVQSAMLQKPFCPPRPNPPSTKVPLSDFEQHMSILLECEAYTDAVLILGNCKFCVHKIILAAASSFLHKLFTQEINCNGNNNNSNSNSNETTLICSTGLLARSASDSSISSSVDNSSGTFNADTELLLSKDVEFGQCNQPSINPCAYLKTALLSLSSTTPKLNTNSAKRYSSCANLKDNVAQIVDKSTTPKTLQHPLFQIVSNECFTSNEQYRKKSTTSMQTVLTLSPVITKEALRQCLHFMYTGLFDKTDVPISEVLDAAELFQIDELVAILRHIELNQLSFQEYFSDNFENKYIKTLQCRLKALYDQNLFTDVCFQFEDGACFAHKPLLMARCDMMDAMFRGYFRESSAKVVQFPGVSQESFRQFMHYIYSDVLDSSINVNTCLSLLELANRLCSPHLVALIESKVVTELDEVSTQGADITEHAMRLLEPCQ</sequence>
<dbReference type="SMART" id="SM00174">
    <property type="entry name" value="RHO"/>
    <property type="match status" value="1"/>
</dbReference>
<dbReference type="Pfam" id="PF00651">
    <property type="entry name" value="BTB"/>
    <property type="match status" value="3"/>
</dbReference>
<dbReference type="Gene3D" id="3.30.710.10">
    <property type="entry name" value="Potassium Channel Kv1.1, Chain A"/>
    <property type="match status" value="3"/>
</dbReference>
<dbReference type="SMART" id="SM00173">
    <property type="entry name" value="RAS"/>
    <property type="match status" value="1"/>
</dbReference>
<dbReference type="Proteomes" id="UP000288716">
    <property type="component" value="Unassembled WGS sequence"/>
</dbReference>
<reference evidence="4 5" key="1">
    <citation type="journal article" date="2018" name="Gigascience">
        <title>Genomes of trombidid mites reveal novel predicted allergens and laterally-transferred genes associated with secondary metabolism.</title>
        <authorList>
            <person name="Dong X."/>
            <person name="Chaisiri K."/>
            <person name="Xia D."/>
            <person name="Armstrong S.D."/>
            <person name="Fang Y."/>
            <person name="Donnelly M.J."/>
            <person name="Kadowaki T."/>
            <person name="McGarry J.W."/>
            <person name="Darby A.C."/>
            <person name="Makepeace B.L."/>
        </authorList>
    </citation>
    <scope>NUCLEOTIDE SEQUENCE [LARGE SCALE GENOMIC DNA]</scope>
    <source>
        <strain evidence="4">UoL-UT</strain>
    </source>
</reference>
<dbReference type="GO" id="GO:0022412">
    <property type="term" value="P:cellular process involved in reproduction in multicellular organism"/>
    <property type="evidence" value="ECO:0007669"/>
    <property type="project" value="UniProtKB-ARBA"/>
</dbReference>